<dbReference type="InterPro" id="IPR027370">
    <property type="entry name" value="Znf-RING_euk"/>
</dbReference>
<keyword evidence="3" id="KW-0862">Zinc</keyword>
<keyword evidence="1" id="KW-0479">Metal-binding</keyword>
<evidence type="ECO:0000256" key="1">
    <source>
        <dbReference type="ARBA" id="ARBA00022723"/>
    </source>
</evidence>
<proteinExistence type="predicted"/>
<reference evidence="6 7" key="1">
    <citation type="submission" date="2018-03" db="EMBL/GenBank/DDBJ databases">
        <title>Finding Nemo's genes: A chromosome-scale reference assembly of the genome of the orange clownfish Amphiprion percula.</title>
        <authorList>
            <person name="Lehmann R."/>
        </authorList>
    </citation>
    <scope>NUCLEOTIDE SEQUENCE</scope>
</reference>
<dbReference type="SMART" id="SM00184">
    <property type="entry name" value="RING"/>
    <property type="match status" value="1"/>
</dbReference>
<evidence type="ECO:0000313" key="6">
    <source>
        <dbReference type="Ensembl" id="ENSAPEP00000030499.1"/>
    </source>
</evidence>
<dbReference type="Pfam" id="PF13445">
    <property type="entry name" value="zf-RING_UBOX"/>
    <property type="match status" value="1"/>
</dbReference>
<organism evidence="6 7">
    <name type="scientific">Amphiprion percula</name>
    <name type="common">Orange clownfish</name>
    <name type="synonym">Lutjanus percula</name>
    <dbReference type="NCBI Taxonomy" id="161767"/>
    <lineage>
        <taxon>Eukaryota</taxon>
        <taxon>Metazoa</taxon>
        <taxon>Chordata</taxon>
        <taxon>Craniata</taxon>
        <taxon>Vertebrata</taxon>
        <taxon>Euteleostomi</taxon>
        <taxon>Actinopterygii</taxon>
        <taxon>Neopterygii</taxon>
        <taxon>Teleostei</taxon>
        <taxon>Neoteleostei</taxon>
        <taxon>Acanthomorphata</taxon>
        <taxon>Ovalentaria</taxon>
        <taxon>Pomacentridae</taxon>
        <taxon>Amphiprion</taxon>
    </lineage>
</organism>
<evidence type="ECO:0000313" key="7">
    <source>
        <dbReference type="Proteomes" id="UP000265080"/>
    </source>
</evidence>
<feature type="domain" description="RING-type" evidence="5">
    <location>
        <begin position="26"/>
        <end position="65"/>
    </location>
</feature>
<dbReference type="Proteomes" id="UP000265080">
    <property type="component" value="Chromosome 4"/>
</dbReference>
<dbReference type="GO" id="GO:0008270">
    <property type="term" value="F:zinc ion binding"/>
    <property type="evidence" value="ECO:0007669"/>
    <property type="project" value="UniProtKB-KW"/>
</dbReference>
<keyword evidence="2 4" id="KW-0863">Zinc-finger</keyword>
<dbReference type="InterPro" id="IPR013083">
    <property type="entry name" value="Znf_RING/FYVE/PHD"/>
</dbReference>
<evidence type="ECO:0000256" key="3">
    <source>
        <dbReference type="ARBA" id="ARBA00022833"/>
    </source>
</evidence>
<dbReference type="PROSITE" id="PS50089">
    <property type="entry name" value="ZF_RING_2"/>
    <property type="match status" value="1"/>
</dbReference>
<dbReference type="OMA" id="CKPLAFF"/>
<reference evidence="6" key="2">
    <citation type="submission" date="2025-08" db="UniProtKB">
        <authorList>
            <consortium name="Ensembl"/>
        </authorList>
    </citation>
    <scope>IDENTIFICATION</scope>
</reference>
<dbReference type="SUPFAM" id="SSF57850">
    <property type="entry name" value="RING/U-box"/>
    <property type="match status" value="1"/>
</dbReference>
<evidence type="ECO:0000256" key="2">
    <source>
        <dbReference type="ARBA" id="ARBA00022771"/>
    </source>
</evidence>
<reference evidence="6" key="3">
    <citation type="submission" date="2025-09" db="UniProtKB">
        <authorList>
            <consortium name="Ensembl"/>
        </authorList>
    </citation>
    <scope>IDENTIFICATION</scope>
</reference>
<dbReference type="InterPro" id="IPR017907">
    <property type="entry name" value="Znf_RING_CS"/>
</dbReference>
<sequence length="90" mass="10515">MKSSLEEEFSDVSAILVTQLVQNLLCPQCSEIYCVPVLLKCGHNICRVCLHKFWEWKGCRECPVCACIRKHFKMFLLEVCKPLAFFDDWL</sequence>
<evidence type="ECO:0000259" key="5">
    <source>
        <dbReference type="PROSITE" id="PS50089"/>
    </source>
</evidence>
<dbReference type="Gene3D" id="3.30.40.10">
    <property type="entry name" value="Zinc/RING finger domain, C3HC4 (zinc finger)"/>
    <property type="match status" value="1"/>
</dbReference>
<name>A0A3P8TZG1_AMPPE</name>
<accession>A0A3P8TZG1</accession>
<keyword evidence="7" id="KW-1185">Reference proteome</keyword>
<protein>
    <recommendedName>
        <fullName evidence="5">RING-type domain-containing protein</fullName>
    </recommendedName>
</protein>
<dbReference type="Ensembl" id="ENSAPET00000031314.1">
    <property type="protein sequence ID" value="ENSAPEP00000030499.1"/>
    <property type="gene ID" value="ENSAPEG00000021685.1"/>
</dbReference>
<evidence type="ECO:0000256" key="4">
    <source>
        <dbReference type="PROSITE-ProRule" id="PRU00175"/>
    </source>
</evidence>
<dbReference type="PROSITE" id="PS00518">
    <property type="entry name" value="ZF_RING_1"/>
    <property type="match status" value="1"/>
</dbReference>
<dbReference type="AlphaFoldDB" id="A0A3P8TZG1"/>
<dbReference type="InterPro" id="IPR001841">
    <property type="entry name" value="Znf_RING"/>
</dbReference>
<dbReference type="STRING" id="161767.ENSAPEP00000030499"/>